<dbReference type="Proteomes" id="UP001385951">
    <property type="component" value="Unassembled WGS sequence"/>
</dbReference>
<protein>
    <submittedName>
        <fullName evidence="2">Uncharacterized protein</fullName>
    </submittedName>
</protein>
<feature type="region of interest" description="Disordered" evidence="1">
    <location>
        <begin position="476"/>
        <end position="512"/>
    </location>
</feature>
<organism evidence="2 3">
    <name type="scientific">Cerrena zonata</name>
    <dbReference type="NCBI Taxonomy" id="2478898"/>
    <lineage>
        <taxon>Eukaryota</taxon>
        <taxon>Fungi</taxon>
        <taxon>Dikarya</taxon>
        <taxon>Basidiomycota</taxon>
        <taxon>Agaricomycotina</taxon>
        <taxon>Agaricomycetes</taxon>
        <taxon>Polyporales</taxon>
        <taxon>Cerrenaceae</taxon>
        <taxon>Cerrena</taxon>
    </lineage>
</organism>
<comment type="caution">
    <text evidence="2">The sequence shown here is derived from an EMBL/GenBank/DDBJ whole genome shotgun (WGS) entry which is preliminary data.</text>
</comment>
<dbReference type="EMBL" id="JASBNA010000006">
    <property type="protein sequence ID" value="KAK7690564.1"/>
    <property type="molecule type" value="Genomic_DNA"/>
</dbReference>
<sequence>MWRKYPSRGDPPSIQELQLGDISHTSHTLILELGKLRLQVQYLTHTSVQWFRKELWDKAVCQIDQETRGYKVGLAIEFDSFVLAFLSYDLVFQPLWTFPEDPIKAPSVDVITKWPIFLTRLAEWIQSRRERKDTNRFGLVFEAIRGEETIWGGCGVYTTSEILDMSGVSPYLTEAEVFDNPSRTARLCIAYKAYMTRARNEIWSLIRPCIHDGILAPTRDQRMRYAAWLHVFGKLRKEMPIRAAELVDQYVRVLENLANSDQIHKRSDLSLIDVYEPTYSHLALSNDNEFQQLILRPWELQDSPLDDLNPLAAMYRKQGLLQTPTFLPDYGDNFLLPLSDISSKLLLRPRRTYYYRATKQIWSIVPNFPTNVMSGLEPRNRTERLYSITIKELSEAERHTSTFRHIIYNTTDVLVGPLEYCGNARILRHGGHQFISVCLADPTLSSYLAERELKGLARLKEGLDLPGKRKKVVETQKRSNTMKGAKYIDWNKPSETEEQADGGSNPEPKRRRICADKAIALQTL</sequence>
<evidence type="ECO:0000256" key="1">
    <source>
        <dbReference type="SAM" id="MobiDB-lite"/>
    </source>
</evidence>
<evidence type="ECO:0000313" key="3">
    <source>
        <dbReference type="Proteomes" id="UP001385951"/>
    </source>
</evidence>
<reference evidence="2 3" key="1">
    <citation type="submission" date="2022-09" db="EMBL/GenBank/DDBJ databases">
        <authorList>
            <person name="Palmer J.M."/>
        </authorList>
    </citation>
    <scope>NUCLEOTIDE SEQUENCE [LARGE SCALE GENOMIC DNA]</scope>
    <source>
        <strain evidence="2 3">DSM 7382</strain>
    </source>
</reference>
<name>A0AAW0GLQ5_9APHY</name>
<dbReference type="AlphaFoldDB" id="A0AAW0GLQ5"/>
<accession>A0AAW0GLQ5</accession>
<keyword evidence="3" id="KW-1185">Reference proteome</keyword>
<proteinExistence type="predicted"/>
<evidence type="ECO:0000313" key="2">
    <source>
        <dbReference type="EMBL" id="KAK7690564.1"/>
    </source>
</evidence>
<gene>
    <name evidence="2" type="ORF">QCA50_005662</name>
</gene>